<proteinExistence type="predicted"/>
<protein>
    <submittedName>
        <fullName evidence="1">Uncharacterized protein</fullName>
    </submittedName>
</protein>
<name>A0ABS1T0R6_9GAMM</name>
<comment type="caution">
    <text evidence="1">The sequence shown here is derived from an EMBL/GenBank/DDBJ whole genome shotgun (WGS) entry which is preliminary data.</text>
</comment>
<gene>
    <name evidence="1" type="ORF">JMA39_14700</name>
</gene>
<reference evidence="1 2" key="1">
    <citation type="submission" date="2021-01" db="EMBL/GenBank/DDBJ databases">
        <title>Genome sequence of Shewanella schlegeliana JCM 11561.</title>
        <authorList>
            <person name="Zhang H."/>
            <person name="Li C."/>
        </authorList>
    </citation>
    <scope>NUCLEOTIDE SEQUENCE [LARGE SCALE GENOMIC DNA]</scope>
    <source>
        <strain evidence="1 2">JCM 11561</strain>
    </source>
</reference>
<evidence type="ECO:0000313" key="1">
    <source>
        <dbReference type="EMBL" id="MBL4914355.1"/>
    </source>
</evidence>
<dbReference type="RefSeq" id="WP_202722607.1">
    <property type="nucleotide sequence ID" value="NZ_BPEX01000015.1"/>
</dbReference>
<evidence type="ECO:0000313" key="2">
    <source>
        <dbReference type="Proteomes" id="UP000604898"/>
    </source>
</evidence>
<keyword evidence="2" id="KW-1185">Reference proteome</keyword>
<organism evidence="1 2">
    <name type="scientific">Shewanella schlegeliana</name>
    <dbReference type="NCBI Taxonomy" id="190308"/>
    <lineage>
        <taxon>Bacteria</taxon>
        <taxon>Pseudomonadati</taxon>
        <taxon>Pseudomonadota</taxon>
        <taxon>Gammaproteobacteria</taxon>
        <taxon>Alteromonadales</taxon>
        <taxon>Shewanellaceae</taxon>
        <taxon>Shewanella</taxon>
    </lineage>
</organism>
<dbReference type="EMBL" id="JAESVD010000008">
    <property type="protein sequence ID" value="MBL4914355.1"/>
    <property type="molecule type" value="Genomic_DNA"/>
</dbReference>
<accession>A0ABS1T0R6</accession>
<sequence length="95" mass="11150">MIIKRALIGALLLSNLLNKQLIDQGEHLYHMIQVRNEIEAIDRQHSEFDYYDKFNGGEFISGMNKRVLDESKLNEIALEKRLIFRGSRLKNKLFS</sequence>
<dbReference type="Proteomes" id="UP000604898">
    <property type="component" value="Unassembled WGS sequence"/>
</dbReference>